<protein>
    <recommendedName>
        <fullName evidence="2">S1 motif domain-containing protein</fullName>
    </recommendedName>
</protein>
<dbReference type="Gene3D" id="3.40.1350.10">
    <property type="match status" value="1"/>
</dbReference>
<dbReference type="InterPro" id="IPR012340">
    <property type="entry name" value="NA-bd_OB-fold"/>
</dbReference>
<feature type="region of interest" description="Disordered" evidence="1">
    <location>
        <begin position="1028"/>
        <end position="1051"/>
    </location>
</feature>
<evidence type="ECO:0000259" key="2">
    <source>
        <dbReference type="PROSITE" id="PS50126"/>
    </source>
</evidence>
<dbReference type="Gene3D" id="2.40.50.140">
    <property type="entry name" value="Nucleic acid-binding proteins"/>
    <property type="match status" value="1"/>
</dbReference>
<name>A0A2A7ANZ2_9FIRM</name>
<dbReference type="GO" id="GO:0003735">
    <property type="term" value="F:structural constituent of ribosome"/>
    <property type="evidence" value="ECO:0007669"/>
    <property type="project" value="TreeGrafter"/>
</dbReference>
<evidence type="ECO:0000256" key="1">
    <source>
        <dbReference type="SAM" id="MobiDB-lite"/>
    </source>
</evidence>
<dbReference type="InterPro" id="IPR011856">
    <property type="entry name" value="tRNA_endonuc-like_dom_sf"/>
</dbReference>
<sequence length="1150" mass="127963">MKSFTGFRLSLFSFLDRHPFYPYRDDAGELKVLLIGYGQRILDDILPTVATNGQLLDTALHITLASSNPSQFVDTLLQKVPYLPHFSAISCMNKRVSESEMEDNRCTLSFEKAQLTAEGMQQLAGEHSDYRYVIISTGTDEKNAELARAFGSCGRDEPVLIAYVQRKKKPGLTMPSTEQAELIPFGFDADGAEFSEELEKIGLNLHSSYIRSADSRYSANSVLHDFYHDKYTYVSNMEAAIHIKAKLLCCGISCSDLKQAAKEFSARIAKEPALIDRLASVEHDRWVFSKIFAGYRQLQDQTLIYRDGNTTHSSAQKWHTCLLPVDHTGVSSITKEIWQAAESGTVSDPGLDPLDQMTLLLHQKCRENAEAHTGTVDSLLKTIQDLLADNASFPLSAYESFRQLSLAVSELRIHKRSAVSLYRRSWKKLYDQTRADDGVHAAVLTSILDNLQAEMGSLIEYVSRKDYKEQDRILCRGIPYALTHQFRPVVLKLLSSKTTDNIASIQQMDPAAVTFVGIARTSMELAQIDTVLANLKRYVSHYLQETEFEYSIFVPNELCGTADEEREDLVFVPLLERKALVDEMSMLFSAAPAYIDVSGADPLLTAAAMEYADTQGCGVFYNYGGAFLNISRAEELEYPFPKQGFTVEQMFAINGADTIGAESSRITGLEGIYQPLWDLFLQNSMYWNTLPDKRIALPDDRTYTFHFAGEGGEVTIRTQQAVAQKLFPVLKQMVQLQYIQDISFDSVYGSARTIRFSVRPNITDAAQFQAALQSLCDGFDPQTMTFSLNYNHKTLQVSGLRCTVSLADDNPAYLNGHKAILQRLTELGGIYDIVYSDPKTCTFRLASPEMRHIMEKAGNLAEAYVYYTALLDCGFDDVENGLSFRHSVGSEIRNEIDVLCTSADRSLFISVKARNESAFADPDLNYLNMVAYEIRYEAEHFGLNSKAVLAAPALPMFTLAANGTYVLSTYAMKCRSRGVYLCGRECFQSGMLGRTLTAIMNDADDTWSDFLRPAAGIAAPAAEVPSATVPVPADTSAPTRTTEPDPTPAADSIPAQIIPFENLAEGQVYYGKIVGIIPKSAFVEIGVRHKGTVVNGALFISDIADCYVSDIHDFVQEGDVVKVVVTYIDPQKTQFRVSMKQVPKRHEIIK</sequence>
<accession>A0A2A7ANZ2</accession>
<dbReference type="SMART" id="SM00316">
    <property type="entry name" value="S1"/>
    <property type="match status" value="1"/>
</dbReference>
<proteinExistence type="predicted"/>
<dbReference type="PANTHER" id="PTHR10724:SF10">
    <property type="entry name" value="S1 RNA-BINDING DOMAIN-CONTAINING PROTEIN 1"/>
    <property type="match status" value="1"/>
</dbReference>
<dbReference type="RefSeq" id="WP_097839758.1">
    <property type="nucleotide sequence ID" value="NZ_NMTY01000024.1"/>
</dbReference>
<feature type="domain" description="S1 motif" evidence="2">
    <location>
        <begin position="1066"/>
        <end position="1140"/>
    </location>
</feature>
<dbReference type="InterPro" id="IPR003029">
    <property type="entry name" value="S1_domain"/>
</dbReference>
<gene>
    <name evidence="3" type="ORF">CGS58_10005</name>
</gene>
<comment type="caution">
    <text evidence="3">The sequence shown here is derived from an EMBL/GenBank/DDBJ whole genome shotgun (WGS) entry which is preliminary data.</text>
</comment>
<dbReference type="PROSITE" id="PS50126">
    <property type="entry name" value="S1"/>
    <property type="match status" value="1"/>
</dbReference>
<dbReference type="Proteomes" id="UP000220005">
    <property type="component" value="Unassembled WGS sequence"/>
</dbReference>
<dbReference type="PANTHER" id="PTHR10724">
    <property type="entry name" value="30S RIBOSOMAL PROTEIN S1"/>
    <property type="match status" value="1"/>
</dbReference>
<dbReference type="Pfam" id="PF00575">
    <property type="entry name" value="S1"/>
    <property type="match status" value="1"/>
</dbReference>
<reference evidence="3 4" key="1">
    <citation type="journal article" date="2017" name="Front. Microbiol.">
        <title>New Insights into the Diversity of the Genus Faecalibacterium.</title>
        <authorList>
            <person name="Benevides L."/>
            <person name="Burman S."/>
            <person name="Martin R."/>
            <person name="Robert V."/>
            <person name="Thomas M."/>
            <person name="Miquel S."/>
            <person name="Chain F."/>
            <person name="Sokol H."/>
            <person name="Bermudez-Humaran L.G."/>
            <person name="Morrison M."/>
            <person name="Langella P."/>
            <person name="Azevedo V.A."/>
            <person name="Chatel J.M."/>
            <person name="Soares S."/>
        </authorList>
    </citation>
    <scope>NUCLEOTIDE SEQUENCE [LARGE SCALE GENOMIC DNA]</scope>
    <source>
        <strain evidence="3 4">CNCM I 4575</strain>
    </source>
</reference>
<dbReference type="GO" id="GO:0006412">
    <property type="term" value="P:translation"/>
    <property type="evidence" value="ECO:0007669"/>
    <property type="project" value="TreeGrafter"/>
</dbReference>
<dbReference type="SUPFAM" id="SSF50249">
    <property type="entry name" value="Nucleic acid-binding proteins"/>
    <property type="match status" value="1"/>
</dbReference>
<dbReference type="EMBL" id="NMTY01000024">
    <property type="protein sequence ID" value="PDX80826.1"/>
    <property type="molecule type" value="Genomic_DNA"/>
</dbReference>
<evidence type="ECO:0000313" key="4">
    <source>
        <dbReference type="Proteomes" id="UP000220005"/>
    </source>
</evidence>
<evidence type="ECO:0000313" key="3">
    <source>
        <dbReference type="EMBL" id="PDX80826.1"/>
    </source>
</evidence>
<dbReference type="AlphaFoldDB" id="A0A2A7ANZ2"/>
<dbReference type="InterPro" id="IPR050437">
    <property type="entry name" value="Ribos_protein_bS1-like"/>
</dbReference>
<organism evidence="3 4">
    <name type="scientific">Faecalibacterium prausnitzii</name>
    <dbReference type="NCBI Taxonomy" id="853"/>
    <lineage>
        <taxon>Bacteria</taxon>
        <taxon>Bacillati</taxon>
        <taxon>Bacillota</taxon>
        <taxon>Clostridia</taxon>
        <taxon>Eubacteriales</taxon>
        <taxon>Oscillospiraceae</taxon>
        <taxon>Faecalibacterium</taxon>
    </lineage>
</organism>
<dbReference type="GO" id="GO:0003729">
    <property type="term" value="F:mRNA binding"/>
    <property type="evidence" value="ECO:0007669"/>
    <property type="project" value="TreeGrafter"/>
</dbReference>